<accession>A0A8J5SLF3</accession>
<gene>
    <name evidence="1" type="ORF">GUJ93_ZPchr0007g3939</name>
</gene>
<reference evidence="1" key="2">
    <citation type="submission" date="2021-02" db="EMBL/GenBank/DDBJ databases">
        <authorList>
            <person name="Kimball J.A."/>
            <person name="Haas M.W."/>
            <person name="Macchietto M."/>
            <person name="Kono T."/>
            <person name="Duquette J."/>
            <person name="Shao M."/>
        </authorList>
    </citation>
    <scope>NUCLEOTIDE SEQUENCE</scope>
    <source>
        <tissue evidence="1">Fresh leaf tissue</tissue>
    </source>
</reference>
<organism evidence="1 2">
    <name type="scientific">Zizania palustris</name>
    <name type="common">Northern wild rice</name>
    <dbReference type="NCBI Taxonomy" id="103762"/>
    <lineage>
        <taxon>Eukaryota</taxon>
        <taxon>Viridiplantae</taxon>
        <taxon>Streptophyta</taxon>
        <taxon>Embryophyta</taxon>
        <taxon>Tracheophyta</taxon>
        <taxon>Spermatophyta</taxon>
        <taxon>Magnoliopsida</taxon>
        <taxon>Liliopsida</taxon>
        <taxon>Poales</taxon>
        <taxon>Poaceae</taxon>
        <taxon>BOP clade</taxon>
        <taxon>Oryzoideae</taxon>
        <taxon>Oryzeae</taxon>
        <taxon>Zizaniinae</taxon>
        <taxon>Zizania</taxon>
    </lineage>
</organism>
<comment type="caution">
    <text evidence="1">The sequence shown here is derived from an EMBL/GenBank/DDBJ whole genome shotgun (WGS) entry which is preliminary data.</text>
</comment>
<proteinExistence type="predicted"/>
<dbReference type="AlphaFoldDB" id="A0A8J5SLF3"/>
<dbReference type="EMBL" id="JAAALK010000282">
    <property type="protein sequence ID" value="KAG8078536.1"/>
    <property type="molecule type" value="Genomic_DNA"/>
</dbReference>
<dbReference type="Proteomes" id="UP000729402">
    <property type="component" value="Unassembled WGS sequence"/>
</dbReference>
<keyword evidence="2" id="KW-1185">Reference proteome</keyword>
<name>A0A8J5SLF3_ZIZPA</name>
<reference evidence="1" key="1">
    <citation type="journal article" date="2021" name="bioRxiv">
        <title>Whole Genome Assembly and Annotation of Northern Wild Rice, Zizania palustris L., Supports a Whole Genome Duplication in the Zizania Genus.</title>
        <authorList>
            <person name="Haas M."/>
            <person name="Kono T."/>
            <person name="Macchietto M."/>
            <person name="Millas R."/>
            <person name="McGilp L."/>
            <person name="Shao M."/>
            <person name="Duquette J."/>
            <person name="Hirsch C.N."/>
            <person name="Kimball J."/>
        </authorList>
    </citation>
    <scope>NUCLEOTIDE SEQUENCE</scope>
    <source>
        <tissue evidence="1">Fresh leaf tissue</tissue>
    </source>
</reference>
<protein>
    <submittedName>
        <fullName evidence="1">Uncharacterized protein</fullName>
    </submittedName>
</protein>
<evidence type="ECO:0000313" key="2">
    <source>
        <dbReference type="Proteomes" id="UP000729402"/>
    </source>
</evidence>
<evidence type="ECO:0000313" key="1">
    <source>
        <dbReference type="EMBL" id="KAG8078536.1"/>
    </source>
</evidence>
<sequence length="120" mass="13166">MLQEAQELRQALNAAMNGHLPMVPTDADASIFRSQLYAYADMHLPFFQQLTAILCNPLERDVIYHQFIIVEPSLVCHCTESAIIQAEEGLVPGSAIPEACDRTNCSSDLAFLSRISSGLA</sequence>